<dbReference type="InterPro" id="IPR038109">
    <property type="entry name" value="DNA_bind_recomb_sf"/>
</dbReference>
<gene>
    <name evidence="3" type="ORF">S01H1_37194</name>
</gene>
<dbReference type="Gene3D" id="3.40.50.1390">
    <property type="entry name" value="Resolvase, N-terminal catalytic domain"/>
    <property type="match status" value="1"/>
</dbReference>
<dbReference type="GO" id="GO:0000150">
    <property type="term" value="F:DNA strand exchange activity"/>
    <property type="evidence" value="ECO:0007669"/>
    <property type="project" value="InterPro"/>
</dbReference>
<dbReference type="InterPro" id="IPR025827">
    <property type="entry name" value="Zn_ribbon_recom_dom"/>
</dbReference>
<dbReference type="SUPFAM" id="SSF53041">
    <property type="entry name" value="Resolvase-like"/>
    <property type="match status" value="1"/>
</dbReference>
<dbReference type="Pfam" id="PF13408">
    <property type="entry name" value="Zn_ribbon_recom"/>
    <property type="match status" value="1"/>
</dbReference>
<organism evidence="3">
    <name type="scientific">marine sediment metagenome</name>
    <dbReference type="NCBI Taxonomy" id="412755"/>
    <lineage>
        <taxon>unclassified sequences</taxon>
        <taxon>metagenomes</taxon>
        <taxon>ecological metagenomes</taxon>
    </lineage>
</organism>
<comment type="caution">
    <text evidence="3">The sequence shown here is derived from an EMBL/GenBank/DDBJ whole genome shotgun (WGS) entry which is preliminary data.</text>
</comment>
<dbReference type="GO" id="GO:0003677">
    <property type="term" value="F:DNA binding"/>
    <property type="evidence" value="ECO:0007669"/>
    <property type="project" value="InterPro"/>
</dbReference>
<protein>
    <recommendedName>
        <fullName evidence="4">Recombinase domain-containing protein</fullName>
    </recommendedName>
</protein>
<proteinExistence type="predicted"/>
<sequence length="270" mass="31052">LLLNYLHGLEQLGIKFVSTQEGLDTSTPYGKFAMQIMGVIAEFERGRIGERVKDSRHYLISQGHWPGGRTLYGYRWLAGERRWEVIPEEADIVRRIYDLYVNEKTGIDSISERLNDDGLSTRDGAPWSYSMIRKVLTHPGYKGRHKIGITMPLIIDENTWQLAQQKREKARSVLADPKGWLLQGMCFCGQCGHVLKCMRKKPGEPRYYVCRGRVQHQVNHDGGKRCDLPYIQAEWLERAVWLKVHYALGNQETLAECVNKAMADLESKKS</sequence>
<reference evidence="3" key="1">
    <citation type="journal article" date="2014" name="Front. Microbiol.">
        <title>High frequency of phylogenetically diverse reductive dehalogenase-homologous genes in deep subseafloor sedimentary metagenomes.</title>
        <authorList>
            <person name="Kawai M."/>
            <person name="Futagami T."/>
            <person name="Toyoda A."/>
            <person name="Takaki Y."/>
            <person name="Nishi S."/>
            <person name="Hori S."/>
            <person name="Arai W."/>
            <person name="Tsubouchi T."/>
            <person name="Morono Y."/>
            <person name="Uchiyama I."/>
            <person name="Ito T."/>
            <person name="Fujiyama A."/>
            <person name="Inagaki F."/>
            <person name="Takami H."/>
        </authorList>
    </citation>
    <scope>NUCLEOTIDE SEQUENCE</scope>
    <source>
        <strain evidence="3">Expedition CK06-06</strain>
    </source>
</reference>
<name>X0UXV0_9ZZZZ</name>
<dbReference type="PANTHER" id="PTHR30461">
    <property type="entry name" value="DNA-INVERTASE FROM LAMBDOID PROPHAGE"/>
    <property type="match status" value="1"/>
</dbReference>
<dbReference type="PANTHER" id="PTHR30461:SF23">
    <property type="entry name" value="DNA RECOMBINASE-RELATED"/>
    <property type="match status" value="1"/>
</dbReference>
<evidence type="ECO:0000259" key="2">
    <source>
        <dbReference type="PROSITE" id="PS51737"/>
    </source>
</evidence>
<evidence type="ECO:0008006" key="4">
    <source>
        <dbReference type="Google" id="ProtNLM"/>
    </source>
</evidence>
<feature type="non-terminal residue" evidence="3">
    <location>
        <position position="270"/>
    </location>
</feature>
<dbReference type="InterPro" id="IPR006119">
    <property type="entry name" value="Resolv_N"/>
</dbReference>
<dbReference type="InterPro" id="IPR050639">
    <property type="entry name" value="SSR_resolvase"/>
</dbReference>
<dbReference type="InterPro" id="IPR011109">
    <property type="entry name" value="DNA_bind_recombinase_dom"/>
</dbReference>
<feature type="non-terminal residue" evidence="3">
    <location>
        <position position="1"/>
    </location>
</feature>
<feature type="domain" description="Resolvase/invertase-type recombinase catalytic" evidence="1">
    <location>
        <begin position="1"/>
        <end position="63"/>
    </location>
</feature>
<dbReference type="AlphaFoldDB" id="X0UXV0"/>
<dbReference type="Gene3D" id="3.90.1750.20">
    <property type="entry name" value="Putative Large Serine Recombinase, Chain B, Domain 2"/>
    <property type="match status" value="1"/>
</dbReference>
<feature type="domain" description="Recombinase" evidence="2">
    <location>
        <begin position="71"/>
        <end position="173"/>
    </location>
</feature>
<dbReference type="Pfam" id="PF00239">
    <property type="entry name" value="Resolvase"/>
    <property type="match status" value="1"/>
</dbReference>
<dbReference type="EMBL" id="BARS01023356">
    <property type="protein sequence ID" value="GAG10595.1"/>
    <property type="molecule type" value="Genomic_DNA"/>
</dbReference>
<evidence type="ECO:0000259" key="1">
    <source>
        <dbReference type="PROSITE" id="PS51736"/>
    </source>
</evidence>
<evidence type="ECO:0000313" key="3">
    <source>
        <dbReference type="EMBL" id="GAG10595.1"/>
    </source>
</evidence>
<dbReference type="PROSITE" id="PS51737">
    <property type="entry name" value="RECOMBINASE_DNA_BIND"/>
    <property type="match status" value="1"/>
</dbReference>
<accession>X0UXV0</accession>
<dbReference type="InterPro" id="IPR036162">
    <property type="entry name" value="Resolvase-like_N_sf"/>
</dbReference>
<dbReference type="Pfam" id="PF07508">
    <property type="entry name" value="Recombinase"/>
    <property type="match status" value="1"/>
</dbReference>
<dbReference type="PROSITE" id="PS51736">
    <property type="entry name" value="RECOMBINASES_3"/>
    <property type="match status" value="1"/>
</dbReference>